<evidence type="ECO:0000256" key="1">
    <source>
        <dbReference type="SAM" id="SignalP"/>
    </source>
</evidence>
<feature type="signal peptide" evidence="1">
    <location>
        <begin position="1"/>
        <end position="21"/>
    </location>
</feature>
<dbReference type="AlphaFoldDB" id="A0A370TV36"/>
<keyword evidence="3" id="KW-1185">Reference proteome</keyword>
<gene>
    <name evidence="2" type="ORF">BP5553_03743</name>
</gene>
<protein>
    <submittedName>
        <fullName evidence="2">Uncharacterized protein</fullName>
    </submittedName>
</protein>
<name>A0A370TV36_9HELO</name>
<reference evidence="2 3" key="1">
    <citation type="journal article" date="2018" name="IMA Fungus">
        <title>IMA Genome-F 9: Draft genome sequence of Annulohypoxylon stygium, Aspergillus mulundensis, Berkeleyomyces basicola (syn. Thielaviopsis basicola), Ceratocystis smalleyi, two Cercospora beticola strains, Coleophoma cylindrospora, Fusarium fracticaudum, Phialophora cf. hyalina, and Morchella septimelata.</title>
        <authorList>
            <person name="Wingfield B.D."/>
            <person name="Bills G.F."/>
            <person name="Dong Y."/>
            <person name="Huang W."/>
            <person name="Nel W.J."/>
            <person name="Swalarsk-Parry B.S."/>
            <person name="Vaghefi N."/>
            <person name="Wilken P.M."/>
            <person name="An Z."/>
            <person name="de Beer Z.W."/>
            <person name="De Vos L."/>
            <person name="Chen L."/>
            <person name="Duong T.A."/>
            <person name="Gao Y."/>
            <person name="Hammerbacher A."/>
            <person name="Kikkert J.R."/>
            <person name="Li Y."/>
            <person name="Li H."/>
            <person name="Li K."/>
            <person name="Li Q."/>
            <person name="Liu X."/>
            <person name="Ma X."/>
            <person name="Naidoo K."/>
            <person name="Pethybridge S.J."/>
            <person name="Sun J."/>
            <person name="Steenkamp E.T."/>
            <person name="van der Nest M.A."/>
            <person name="van Wyk S."/>
            <person name="Wingfield M.J."/>
            <person name="Xiong C."/>
            <person name="Yue Q."/>
            <person name="Zhang X."/>
        </authorList>
    </citation>
    <scope>NUCLEOTIDE SEQUENCE [LARGE SCALE GENOMIC DNA]</scope>
    <source>
        <strain evidence="2 3">BP 5553</strain>
    </source>
</reference>
<dbReference type="EMBL" id="NPIC01000002">
    <property type="protein sequence ID" value="RDL39403.1"/>
    <property type="molecule type" value="Genomic_DNA"/>
</dbReference>
<sequence length="153" mass="16697">MLPISSPAALLLLSPLLSVAALVTRQVPMTADIFHLAACSNHSSILYFADNTSPHPATPPTDTYTLPPTEWNETYTRGLILEDSLIITINADAYTKPVDEKIGRAMYADIESCKDTGYSILNCFRGAEEVVWDGDGDECVGEFYCTRAMQAVC</sequence>
<keyword evidence="1" id="KW-0732">Signal</keyword>
<evidence type="ECO:0000313" key="3">
    <source>
        <dbReference type="Proteomes" id="UP000254866"/>
    </source>
</evidence>
<dbReference type="OrthoDB" id="3537738at2759"/>
<proteinExistence type="predicted"/>
<comment type="caution">
    <text evidence="2">The sequence shown here is derived from an EMBL/GenBank/DDBJ whole genome shotgun (WGS) entry which is preliminary data.</text>
</comment>
<evidence type="ECO:0000313" key="2">
    <source>
        <dbReference type="EMBL" id="RDL39403.1"/>
    </source>
</evidence>
<feature type="chain" id="PRO_5016993827" evidence="1">
    <location>
        <begin position="22"/>
        <end position="153"/>
    </location>
</feature>
<accession>A0A370TV36</accession>
<dbReference type="Proteomes" id="UP000254866">
    <property type="component" value="Unassembled WGS sequence"/>
</dbReference>
<dbReference type="RefSeq" id="XP_031872059.1">
    <property type="nucleotide sequence ID" value="XM_032012366.1"/>
</dbReference>
<dbReference type="GeneID" id="43596592"/>
<organism evidence="2 3">
    <name type="scientific">Venustampulla echinocandica</name>
    <dbReference type="NCBI Taxonomy" id="2656787"/>
    <lineage>
        <taxon>Eukaryota</taxon>
        <taxon>Fungi</taxon>
        <taxon>Dikarya</taxon>
        <taxon>Ascomycota</taxon>
        <taxon>Pezizomycotina</taxon>
        <taxon>Leotiomycetes</taxon>
        <taxon>Helotiales</taxon>
        <taxon>Pleuroascaceae</taxon>
        <taxon>Venustampulla</taxon>
    </lineage>
</organism>